<keyword evidence="3" id="KW-1185">Reference proteome</keyword>
<evidence type="ECO:0000313" key="2">
    <source>
        <dbReference type="EMBL" id="GEO82637.1"/>
    </source>
</evidence>
<dbReference type="Pfam" id="PF15919">
    <property type="entry name" value="HicB_lk_antitox"/>
    <property type="match status" value="1"/>
</dbReference>
<dbReference type="InterPro" id="IPR035069">
    <property type="entry name" value="TTHA1013/TTHA0281-like"/>
</dbReference>
<dbReference type="SUPFAM" id="SSF143100">
    <property type="entry name" value="TTHA1013/TTHA0281-like"/>
    <property type="match status" value="1"/>
</dbReference>
<organism evidence="2 3">
    <name type="scientific">Pararhodospirillum oryzae</name>
    <dbReference type="NCBI Taxonomy" id="478448"/>
    <lineage>
        <taxon>Bacteria</taxon>
        <taxon>Pseudomonadati</taxon>
        <taxon>Pseudomonadota</taxon>
        <taxon>Alphaproteobacteria</taxon>
        <taxon>Rhodospirillales</taxon>
        <taxon>Rhodospirillaceae</taxon>
        <taxon>Pararhodospirillum</taxon>
    </lineage>
</organism>
<feature type="domain" description="HicB-like antitoxin of toxin-antitoxin system" evidence="1">
    <location>
        <begin position="4"/>
        <end position="63"/>
    </location>
</feature>
<evidence type="ECO:0000313" key="3">
    <source>
        <dbReference type="Proteomes" id="UP000321567"/>
    </source>
</evidence>
<dbReference type="AlphaFoldDB" id="A0A512HAZ9"/>
<dbReference type="Proteomes" id="UP000321567">
    <property type="component" value="Unassembled WGS sequence"/>
</dbReference>
<comment type="caution">
    <text evidence="2">The sequence shown here is derived from an EMBL/GenBank/DDBJ whole genome shotgun (WGS) entry which is preliminary data.</text>
</comment>
<dbReference type="EMBL" id="BJZO01000094">
    <property type="protein sequence ID" value="GEO82637.1"/>
    <property type="molecule type" value="Genomic_DNA"/>
</dbReference>
<protein>
    <submittedName>
        <fullName evidence="2">Antitoxin HicB</fullName>
    </submittedName>
</protein>
<dbReference type="InterPro" id="IPR031807">
    <property type="entry name" value="HicB-like"/>
</dbReference>
<dbReference type="Gene3D" id="3.30.160.250">
    <property type="match status" value="1"/>
</dbReference>
<accession>A0A512HAZ9</accession>
<reference evidence="2 3" key="1">
    <citation type="submission" date="2019-07" db="EMBL/GenBank/DDBJ databases">
        <title>Whole genome shotgun sequence of Rhodospirillum oryzae NBRC 107573.</title>
        <authorList>
            <person name="Hosoyama A."/>
            <person name="Uohara A."/>
            <person name="Ohji S."/>
            <person name="Ichikawa N."/>
        </authorList>
    </citation>
    <scope>NUCLEOTIDE SEQUENCE [LARGE SCALE GENOMIC DNA]</scope>
    <source>
        <strain evidence="2 3">NBRC 107573</strain>
    </source>
</reference>
<name>A0A512HAZ9_9PROT</name>
<evidence type="ECO:0000259" key="1">
    <source>
        <dbReference type="Pfam" id="PF15919"/>
    </source>
</evidence>
<dbReference type="PANTHER" id="PTHR34504">
    <property type="entry name" value="ANTITOXIN HICB"/>
    <property type="match status" value="1"/>
</dbReference>
<dbReference type="RefSeq" id="WP_147164663.1">
    <property type="nucleotide sequence ID" value="NZ_BJZO01000094.1"/>
</dbReference>
<dbReference type="OrthoDB" id="7357190at2"/>
<dbReference type="PANTHER" id="PTHR34504:SF4">
    <property type="entry name" value="ANTITOXIN HICB"/>
    <property type="match status" value="1"/>
</dbReference>
<proteinExistence type="predicted"/>
<dbReference type="InterPro" id="IPR051404">
    <property type="entry name" value="TA_system_antitoxin"/>
</dbReference>
<gene>
    <name evidence="2" type="primary">hicB</name>
    <name evidence="2" type="ORF">ROR02_27680</name>
</gene>
<sequence length="141" mass="15347">MYTYPIHLEPAEEGGFVVTLPDLPGCITEGDSHEEAVHNAVGAARALLAALVRDREDIPLPSPANGRPVARLPALDTLKLRLYLEMRAQDVSQSDLARRLGKTPKDVWRLLDLTHASRMDQIEAAFGALGLVVTTDVRKAA</sequence>